<reference evidence="2 3" key="1">
    <citation type="submission" date="2019-06" db="EMBL/GenBank/DDBJ databases">
        <title>Genome Sequence of the Brown Rot Fungal Pathogen Monilinia fructicola.</title>
        <authorList>
            <person name="De Miccolis Angelini R.M."/>
            <person name="Landi L."/>
            <person name="Abate D."/>
            <person name="Pollastro S."/>
            <person name="Romanazzi G."/>
            <person name="Faretra F."/>
        </authorList>
    </citation>
    <scope>NUCLEOTIDE SEQUENCE [LARGE SCALE GENOMIC DNA]</scope>
    <source>
        <strain evidence="2 3">Mfrc123</strain>
    </source>
</reference>
<sequence length="424" mass="46953">MPSNESLDGPATNGNTRIHSLDLPQLYKRPSFSELLQVLELLKLPPPSWNSPSRRSQEPDDAQGISRYLTKIIGSELDWLSLGVSEEEWEERCEIIHELASKRLAERCGRSAMPEMIRNWVIPTSGTSTDLTIELCEPPLTGDSLGLKTWGTSFVMAKKLEELGDQYFGHLLSNRSTEEEVVTLKDGPMVESKLTVKIELTMESDEVMKSNTTMNYNATIRGETMVVSGSTLENNLIHPGRPAGGTIHNEGRILELGSGTGLLGLTAAMLWNKPTVLTDLPDIVPNLDVNLKRNGFGQTSESMASAEVLDWSDAEGSVVFSQDPNNKFEIILVADPFYDSHHPSLLAGVIPKFLKNTGDGRVLVSVPLRDNATEAMRNDFVRLMAIQEYQLLASGRERCFDDWEESENDDSDGVYFSMVGMMLA</sequence>
<evidence type="ECO:0000256" key="1">
    <source>
        <dbReference type="SAM" id="MobiDB-lite"/>
    </source>
</evidence>
<dbReference type="PANTHER" id="PTHR14614:SF156">
    <property type="entry name" value="PROTEIN-LYSINE N-METHYLTRANSFERASE EFM2"/>
    <property type="match status" value="1"/>
</dbReference>
<feature type="region of interest" description="Disordered" evidence="1">
    <location>
        <begin position="1"/>
        <end position="20"/>
    </location>
</feature>
<evidence type="ECO:0000313" key="2">
    <source>
        <dbReference type="EMBL" id="KAA8575654.1"/>
    </source>
</evidence>
<feature type="compositionally biased region" description="Polar residues" evidence="1">
    <location>
        <begin position="1"/>
        <end position="18"/>
    </location>
</feature>
<dbReference type="Gene3D" id="3.40.50.150">
    <property type="entry name" value="Vaccinia Virus protein VP39"/>
    <property type="match status" value="1"/>
</dbReference>
<dbReference type="GO" id="GO:0008757">
    <property type="term" value="F:S-adenosylmethionine-dependent methyltransferase activity"/>
    <property type="evidence" value="ECO:0007669"/>
    <property type="project" value="UniProtKB-ARBA"/>
</dbReference>
<protein>
    <recommendedName>
        <fullName evidence="4">FAM86 N-terminal domain-containing protein</fullName>
    </recommendedName>
</protein>
<keyword evidence="3" id="KW-1185">Reference proteome</keyword>
<evidence type="ECO:0008006" key="4">
    <source>
        <dbReference type="Google" id="ProtNLM"/>
    </source>
</evidence>
<dbReference type="GO" id="GO:0005829">
    <property type="term" value="C:cytosol"/>
    <property type="evidence" value="ECO:0007669"/>
    <property type="project" value="TreeGrafter"/>
</dbReference>
<dbReference type="VEuPathDB" id="FungiDB:MFRU_020g00440"/>
<organism evidence="2 3">
    <name type="scientific">Monilinia fructicola</name>
    <name type="common">Brown rot fungus</name>
    <name type="synonym">Ciboria fructicola</name>
    <dbReference type="NCBI Taxonomy" id="38448"/>
    <lineage>
        <taxon>Eukaryota</taxon>
        <taxon>Fungi</taxon>
        <taxon>Dikarya</taxon>
        <taxon>Ascomycota</taxon>
        <taxon>Pezizomycotina</taxon>
        <taxon>Leotiomycetes</taxon>
        <taxon>Helotiales</taxon>
        <taxon>Sclerotiniaceae</taxon>
        <taxon>Monilinia</taxon>
    </lineage>
</organism>
<gene>
    <name evidence="2" type="ORF">EYC84_004772</name>
</gene>
<proteinExistence type="predicted"/>
<comment type="caution">
    <text evidence="2">The sequence shown here is derived from an EMBL/GenBank/DDBJ whole genome shotgun (WGS) entry which is preliminary data.</text>
</comment>
<dbReference type="InterPro" id="IPR029063">
    <property type="entry name" value="SAM-dependent_MTases_sf"/>
</dbReference>
<dbReference type="AlphaFoldDB" id="A0A5M9K1H6"/>
<dbReference type="SUPFAM" id="SSF53335">
    <property type="entry name" value="S-adenosyl-L-methionine-dependent methyltransferases"/>
    <property type="match status" value="1"/>
</dbReference>
<dbReference type="EMBL" id="VICG01000002">
    <property type="protein sequence ID" value="KAA8575654.1"/>
    <property type="molecule type" value="Genomic_DNA"/>
</dbReference>
<dbReference type="Pfam" id="PF10294">
    <property type="entry name" value="Methyltransf_16"/>
    <property type="match status" value="1"/>
</dbReference>
<dbReference type="Proteomes" id="UP000322873">
    <property type="component" value="Unassembled WGS sequence"/>
</dbReference>
<dbReference type="PANTHER" id="PTHR14614">
    <property type="entry name" value="HEPATOCELLULAR CARCINOMA-ASSOCIATED ANTIGEN"/>
    <property type="match status" value="1"/>
</dbReference>
<dbReference type="InterPro" id="IPR019410">
    <property type="entry name" value="Methyltransf_16"/>
</dbReference>
<evidence type="ECO:0000313" key="3">
    <source>
        <dbReference type="Proteomes" id="UP000322873"/>
    </source>
</evidence>
<name>A0A5M9K1H6_MONFR</name>
<accession>A0A5M9K1H6</accession>